<evidence type="ECO:0000259" key="1">
    <source>
        <dbReference type="PROSITE" id="PS50878"/>
    </source>
</evidence>
<dbReference type="Proteomes" id="UP000824204">
    <property type="component" value="Unassembled WGS sequence"/>
</dbReference>
<dbReference type="EMBL" id="DXFX01000070">
    <property type="protein sequence ID" value="HIX07871.1"/>
    <property type="molecule type" value="Genomic_DNA"/>
</dbReference>
<name>A0A9D2AFR4_9FIRM</name>
<protein>
    <recommendedName>
        <fullName evidence="1">Reverse transcriptase domain-containing protein</fullName>
    </recommendedName>
</protein>
<dbReference type="SUPFAM" id="SSF56672">
    <property type="entry name" value="DNA/RNA polymerases"/>
    <property type="match status" value="1"/>
</dbReference>
<gene>
    <name evidence="2" type="ORF">H9741_05340</name>
</gene>
<dbReference type="PROSITE" id="PS50878">
    <property type="entry name" value="RT_POL"/>
    <property type="match status" value="1"/>
</dbReference>
<dbReference type="PANTHER" id="PTHR34047:SF8">
    <property type="entry name" value="PROTEIN YKFC"/>
    <property type="match status" value="1"/>
</dbReference>
<sequence>MKMPEKCFSTAKEYQCNPAEFVREHVVTINGKKRTLRAYAYGSGGEELRALHTAVAQIISSGYMPSNASVAYKKGDNIVKCVSRHLSGCVFFKSDIVSFFESITLEKFMDRLKDSLLDKNSDLKKLLPACFYENMLPLGFCCSPILSDFYLSDIDKKYENGQGYVYTRYADDFIVSSRVESGEEILEELREKLWDDMESVGLDLNEKKTYIRRLDHDGDHFHALGLNIVRREKGKNIITVGDAYLRETCKQLTAIVGGETNNEEDICAVRGKIEFIRMASQDSYRKFERLVKVKTGSSLQAISERLSD</sequence>
<comment type="caution">
    <text evidence="2">The sequence shown here is derived from an EMBL/GenBank/DDBJ whole genome shotgun (WGS) entry which is preliminary data.</text>
</comment>
<dbReference type="InterPro" id="IPR043502">
    <property type="entry name" value="DNA/RNA_pol_sf"/>
</dbReference>
<organism evidence="2 3">
    <name type="scientific">Candidatus Borkfalkia faecipullorum</name>
    <dbReference type="NCBI Taxonomy" id="2838510"/>
    <lineage>
        <taxon>Bacteria</taxon>
        <taxon>Bacillati</taxon>
        <taxon>Bacillota</taxon>
        <taxon>Clostridia</taxon>
        <taxon>Christensenellales</taxon>
        <taxon>Christensenellaceae</taxon>
        <taxon>Candidatus Borkfalkia</taxon>
    </lineage>
</organism>
<reference evidence="2" key="1">
    <citation type="journal article" date="2021" name="PeerJ">
        <title>Extensive microbial diversity within the chicken gut microbiome revealed by metagenomics and culture.</title>
        <authorList>
            <person name="Gilroy R."/>
            <person name="Ravi A."/>
            <person name="Getino M."/>
            <person name="Pursley I."/>
            <person name="Horton D.L."/>
            <person name="Alikhan N.F."/>
            <person name="Baker D."/>
            <person name="Gharbi K."/>
            <person name="Hall N."/>
            <person name="Watson M."/>
            <person name="Adriaenssens E.M."/>
            <person name="Foster-Nyarko E."/>
            <person name="Jarju S."/>
            <person name="Secka A."/>
            <person name="Antonio M."/>
            <person name="Oren A."/>
            <person name="Chaudhuri R.R."/>
            <person name="La Ragione R."/>
            <person name="Hildebrand F."/>
            <person name="Pallen M.J."/>
        </authorList>
    </citation>
    <scope>NUCLEOTIDE SEQUENCE</scope>
    <source>
        <strain evidence="2">811</strain>
    </source>
</reference>
<feature type="domain" description="Reverse transcriptase" evidence="1">
    <location>
        <begin position="1"/>
        <end position="228"/>
    </location>
</feature>
<accession>A0A9D2AFR4</accession>
<reference evidence="2" key="2">
    <citation type="submission" date="2021-04" db="EMBL/GenBank/DDBJ databases">
        <authorList>
            <person name="Gilroy R."/>
        </authorList>
    </citation>
    <scope>NUCLEOTIDE SEQUENCE</scope>
    <source>
        <strain evidence="2">811</strain>
    </source>
</reference>
<dbReference type="InterPro" id="IPR000477">
    <property type="entry name" value="RT_dom"/>
</dbReference>
<evidence type="ECO:0000313" key="3">
    <source>
        <dbReference type="Proteomes" id="UP000824204"/>
    </source>
</evidence>
<dbReference type="AlphaFoldDB" id="A0A9D2AFR4"/>
<evidence type="ECO:0000313" key="2">
    <source>
        <dbReference type="EMBL" id="HIX07871.1"/>
    </source>
</evidence>
<dbReference type="Pfam" id="PF00078">
    <property type="entry name" value="RVT_1"/>
    <property type="match status" value="1"/>
</dbReference>
<proteinExistence type="predicted"/>
<dbReference type="InterPro" id="IPR051083">
    <property type="entry name" value="GrpII_Intron_Splice-Mob/Def"/>
</dbReference>
<dbReference type="PANTHER" id="PTHR34047">
    <property type="entry name" value="NUCLEAR INTRON MATURASE 1, MITOCHONDRIAL-RELATED"/>
    <property type="match status" value="1"/>
</dbReference>